<dbReference type="SUPFAM" id="SSF50199">
    <property type="entry name" value="Staphylococcal nuclease"/>
    <property type="match status" value="1"/>
</dbReference>
<dbReference type="InterPro" id="IPR016071">
    <property type="entry name" value="Staphylococal_nuclease_OB-fold"/>
</dbReference>
<dbReference type="InterPro" id="IPR035437">
    <property type="entry name" value="SNase_OB-fold_sf"/>
</dbReference>
<dbReference type="PANTHER" id="PTHR12302">
    <property type="entry name" value="EBNA2 BINDING PROTEIN P100"/>
    <property type="match status" value="1"/>
</dbReference>
<organism evidence="2 3">
    <name type="scientific">Bradyrhizobium yuanmingense</name>
    <dbReference type="NCBI Taxonomy" id="108015"/>
    <lineage>
        <taxon>Bacteria</taxon>
        <taxon>Pseudomonadati</taxon>
        <taxon>Pseudomonadota</taxon>
        <taxon>Alphaproteobacteria</taxon>
        <taxon>Hyphomicrobiales</taxon>
        <taxon>Nitrobacteraceae</taxon>
        <taxon>Bradyrhizobium</taxon>
    </lineage>
</organism>
<dbReference type="PANTHER" id="PTHR12302:SF26">
    <property type="entry name" value="BLR1266 PROTEIN"/>
    <property type="match status" value="1"/>
</dbReference>
<dbReference type="PROSITE" id="PS50830">
    <property type="entry name" value="TNASE_3"/>
    <property type="match status" value="1"/>
</dbReference>
<keyword evidence="2" id="KW-0255">Endonuclease</keyword>
<keyword evidence="2" id="KW-0540">Nuclease</keyword>
<dbReference type="AlphaFoldDB" id="A0A1C3XI49"/>
<dbReference type="SMART" id="SM00318">
    <property type="entry name" value="SNc"/>
    <property type="match status" value="1"/>
</dbReference>
<dbReference type="Proteomes" id="UP000183174">
    <property type="component" value="Unassembled WGS sequence"/>
</dbReference>
<keyword evidence="2" id="KW-0378">Hydrolase</keyword>
<accession>A0A1C3XI49</accession>
<protein>
    <submittedName>
        <fullName evidence="2">Endonuclease YncB, thermonuclease family</fullName>
    </submittedName>
</protein>
<evidence type="ECO:0000313" key="2">
    <source>
        <dbReference type="EMBL" id="SCB51825.1"/>
    </source>
</evidence>
<name>A0A1C3XI49_9BRAD</name>
<feature type="domain" description="TNase-like" evidence="1">
    <location>
        <begin position="48"/>
        <end position="164"/>
    </location>
</feature>
<proteinExistence type="predicted"/>
<dbReference type="Gene3D" id="2.40.50.90">
    <property type="match status" value="1"/>
</dbReference>
<dbReference type="RefSeq" id="WP_244429403.1">
    <property type="nucleotide sequence ID" value="NZ_FMAE01000022.1"/>
</dbReference>
<evidence type="ECO:0000313" key="3">
    <source>
        <dbReference type="Proteomes" id="UP000183174"/>
    </source>
</evidence>
<sequence length="261" mass="29078">MYRHRIVRVNMDQERKVIVGMKHRGIMFALIALITSPVSAATLSGAPRILDGNTIQIEKTTVRLSGIEAPETDQICLDAQGRKWACGVAVRDELIKHSNGRTWDCHTERVDEYRRALGSCFIEGEDVNVWMVRSGLALSAGASHHTYVVYELVASTAHAGLWSGAFIAPWDWRRRNRSTIIVGATSVPVDAQEVLLGSVLLLEPPSPECPIKGTVERRGERIYYLPGQPGYEQIDMTKKRGQRWLCSEAEAEATGWRKAVP</sequence>
<dbReference type="GO" id="GO:0004519">
    <property type="term" value="F:endonuclease activity"/>
    <property type="evidence" value="ECO:0007669"/>
    <property type="project" value="UniProtKB-KW"/>
</dbReference>
<gene>
    <name evidence="2" type="ORF">GA0061099_10226</name>
</gene>
<reference evidence="2 3" key="1">
    <citation type="submission" date="2016-08" db="EMBL/GenBank/DDBJ databases">
        <authorList>
            <person name="Seilhamer J.J."/>
        </authorList>
    </citation>
    <scope>NUCLEOTIDE SEQUENCE [LARGE SCALE GENOMIC DNA]</scope>
    <source>
        <strain evidence="2 3">CCBAU 10071</strain>
    </source>
</reference>
<dbReference type="Pfam" id="PF00565">
    <property type="entry name" value="SNase"/>
    <property type="match status" value="1"/>
</dbReference>
<evidence type="ECO:0000259" key="1">
    <source>
        <dbReference type="PROSITE" id="PS50830"/>
    </source>
</evidence>
<dbReference type="EMBL" id="FMAE01000022">
    <property type="protein sequence ID" value="SCB51825.1"/>
    <property type="molecule type" value="Genomic_DNA"/>
</dbReference>